<reference evidence="1" key="1">
    <citation type="journal article" date="2014" name="Front. Microbiol.">
        <title>High frequency of phylogenetically diverse reductive dehalogenase-homologous genes in deep subseafloor sedimentary metagenomes.</title>
        <authorList>
            <person name="Kawai M."/>
            <person name="Futagami T."/>
            <person name="Toyoda A."/>
            <person name="Takaki Y."/>
            <person name="Nishi S."/>
            <person name="Hori S."/>
            <person name="Arai W."/>
            <person name="Tsubouchi T."/>
            <person name="Morono Y."/>
            <person name="Uchiyama I."/>
            <person name="Ito T."/>
            <person name="Fujiyama A."/>
            <person name="Inagaki F."/>
            <person name="Takami H."/>
        </authorList>
    </citation>
    <scope>NUCLEOTIDE SEQUENCE</scope>
    <source>
        <strain evidence="1">Expedition CK06-06</strain>
    </source>
</reference>
<gene>
    <name evidence="1" type="ORF">S01H1_44151</name>
</gene>
<organism evidence="1">
    <name type="scientific">marine sediment metagenome</name>
    <dbReference type="NCBI Taxonomy" id="412755"/>
    <lineage>
        <taxon>unclassified sequences</taxon>
        <taxon>metagenomes</taxon>
        <taxon>ecological metagenomes</taxon>
    </lineage>
</organism>
<dbReference type="AlphaFoldDB" id="X0UHS3"/>
<proteinExistence type="predicted"/>
<protein>
    <submittedName>
        <fullName evidence="1">Uncharacterized protein</fullName>
    </submittedName>
</protein>
<name>X0UHS3_9ZZZZ</name>
<feature type="non-terminal residue" evidence="1">
    <location>
        <position position="1"/>
    </location>
</feature>
<accession>X0UHS3</accession>
<comment type="caution">
    <text evidence="1">The sequence shown here is derived from an EMBL/GenBank/DDBJ whole genome shotgun (WGS) entry which is preliminary data.</text>
</comment>
<sequence length="29" mass="3571">LSDRDFRINIKKRRLRYLGLPSLVYDFTD</sequence>
<evidence type="ECO:0000313" key="1">
    <source>
        <dbReference type="EMBL" id="GAG05140.1"/>
    </source>
</evidence>
<dbReference type="EMBL" id="BARS01028154">
    <property type="protein sequence ID" value="GAG05140.1"/>
    <property type="molecule type" value="Genomic_DNA"/>
</dbReference>